<dbReference type="Gene3D" id="3.30.1230.10">
    <property type="entry name" value="YlxR-like"/>
    <property type="match status" value="1"/>
</dbReference>
<dbReference type="InterPro" id="IPR035931">
    <property type="entry name" value="YlxR-like_sf"/>
</dbReference>
<reference evidence="3" key="2">
    <citation type="submission" date="2020-08" db="EMBL/GenBank/DDBJ databases">
        <authorList>
            <person name="Cejkova D."/>
            <person name="Kubasova T."/>
            <person name="Jahodarova E."/>
            <person name="Rychlik I."/>
        </authorList>
    </citation>
    <scope>NUCLEOTIDE SEQUENCE</scope>
    <source>
        <strain evidence="3">An423</strain>
    </source>
</reference>
<organism evidence="2 4">
    <name type="scientific">Faecalicoccus acidiformans</name>
    <dbReference type="NCBI Taxonomy" id="915173"/>
    <lineage>
        <taxon>Bacteria</taxon>
        <taxon>Bacillati</taxon>
        <taxon>Bacillota</taxon>
        <taxon>Erysipelotrichia</taxon>
        <taxon>Erysipelotrichales</taxon>
        <taxon>Erysipelotrichaceae</taxon>
        <taxon>Faecalicoccus</taxon>
    </lineage>
</organism>
<dbReference type="NCBIfam" id="NF047356">
    <property type="entry name" value="RNA_bind_RnpM"/>
    <property type="match status" value="1"/>
</dbReference>
<reference evidence="3 5" key="3">
    <citation type="journal article" date="2021" name="Sci. Rep.">
        <title>The distribution of antibiotic resistance genes in chicken gut microbiota commensals.</title>
        <authorList>
            <person name="Juricova H."/>
            <person name="Matiasovicova J."/>
            <person name="Kubasova T."/>
            <person name="Cejkova D."/>
            <person name="Rychlik I."/>
        </authorList>
    </citation>
    <scope>NUCLEOTIDE SEQUENCE [LARGE SCALE GENOMIC DNA]</scope>
    <source>
        <strain evidence="3 5">An423</strain>
    </source>
</reference>
<dbReference type="InterPro" id="IPR037465">
    <property type="entry name" value="YlxR"/>
</dbReference>
<dbReference type="Pfam" id="PF04296">
    <property type="entry name" value="YlxR"/>
    <property type="match status" value="1"/>
</dbReference>
<feature type="domain" description="YlxR" evidence="1">
    <location>
        <begin position="7"/>
        <end position="80"/>
    </location>
</feature>
<keyword evidence="5" id="KW-1185">Reference proteome</keyword>
<gene>
    <name evidence="3" type="ORF">H5982_01875</name>
    <name evidence="2" type="ORF">HNQ43_001193</name>
</gene>
<dbReference type="AlphaFoldDB" id="A0A7W8FYT1"/>
<evidence type="ECO:0000313" key="2">
    <source>
        <dbReference type="EMBL" id="MBB5185140.1"/>
    </source>
</evidence>
<name>A0A7W8FYT1_9FIRM</name>
<dbReference type="RefSeq" id="WP_183375744.1">
    <property type="nucleotide sequence ID" value="NZ_CALVCN010000007.1"/>
</dbReference>
<dbReference type="CDD" id="cd00279">
    <property type="entry name" value="YlxR"/>
    <property type="match status" value="1"/>
</dbReference>
<dbReference type="Proteomes" id="UP000521313">
    <property type="component" value="Unassembled WGS sequence"/>
</dbReference>
<dbReference type="EMBL" id="JACHHD010000011">
    <property type="protein sequence ID" value="MBB5185140.1"/>
    <property type="molecule type" value="Genomic_DNA"/>
</dbReference>
<evidence type="ECO:0000259" key="1">
    <source>
        <dbReference type="Pfam" id="PF04296"/>
    </source>
</evidence>
<evidence type="ECO:0000313" key="4">
    <source>
        <dbReference type="Proteomes" id="UP000521313"/>
    </source>
</evidence>
<reference evidence="2 4" key="1">
    <citation type="submission" date="2020-08" db="EMBL/GenBank/DDBJ databases">
        <title>Genomic Encyclopedia of Type Strains, Phase IV (KMG-IV): sequencing the most valuable type-strain genomes for metagenomic binning, comparative biology and taxonomic classification.</title>
        <authorList>
            <person name="Goeker M."/>
        </authorList>
    </citation>
    <scope>NUCLEOTIDE SEQUENCE [LARGE SCALE GENOMIC DNA]</scope>
    <source>
        <strain evidence="2 4">DSM 26963</strain>
    </source>
</reference>
<dbReference type="PANTHER" id="PTHR34215:SF1">
    <property type="entry name" value="YLXR DOMAIN-CONTAINING PROTEIN"/>
    <property type="match status" value="1"/>
</dbReference>
<protein>
    <submittedName>
        <fullName evidence="3">YlxR family protein</fullName>
    </submittedName>
</protein>
<evidence type="ECO:0000313" key="3">
    <source>
        <dbReference type="EMBL" id="MBM6830854.1"/>
    </source>
</evidence>
<dbReference type="SUPFAM" id="SSF64376">
    <property type="entry name" value="YlxR-like"/>
    <property type="match status" value="1"/>
</dbReference>
<dbReference type="PANTHER" id="PTHR34215">
    <property type="entry name" value="BLL0784 PROTEIN"/>
    <property type="match status" value="1"/>
</dbReference>
<evidence type="ECO:0000313" key="5">
    <source>
        <dbReference type="Proteomes" id="UP000775500"/>
    </source>
</evidence>
<sequence length="85" mass="9796">MRKIPMRKCVVTQERFPKKELIRVVRTPEGEIVVDPTGKKNGHGAYVSRSKETIKKARANHALDRALETTIPQEIFDQLETYCDE</sequence>
<dbReference type="InterPro" id="IPR007393">
    <property type="entry name" value="YlxR_dom"/>
</dbReference>
<accession>A0A7W8FYT1</accession>
<comment type="caution">
    <text evidence="2">The sequence shown here is derived from an EMBL/GenBank/DDBJ whole genome shotgun (WGS) entry which is preliminary data.</text>
</comment>
<dbReference type="Proteomes" id="UP000775500">
    <property type="component" value="Unassembled WGS sequence"/>
</dbReference>
<proteinExistence type="predicted"/>
<dbReference type="EMBL" id="JACJLU010000002">
    <property type="protein sequence ID" value="MBM6830854.1"/>
    <property type="molecule type" value="Genomic_DNA"/>
</dbReference>